<dbReference type="EMBL" id="CP070496">
    <property type="protein sequence ID" value="QSB06247.1"/>
    <property type="molecule type" value="Genomic_DNA"/>
</dbReference>
<dbReference type="AlphaFoldDB" id="A0A895XMA3"/>
<dbReference type="Pfam" id="PF25004">
    <property type="entry name" value="DUF7782"/>
    <property type="match status" value="1"/>
</dbReference>
<name>A0A895XMA3_9ACTN</name>
<reference evidence="7" key="1">
    <citation type="submission" date="2021-02" db="EMBL/GenBank/DDBJ databases">
        <title>Natronoglycomyces albus gen. nov., sp. nov, a haloalkaliphilic actinobacterium from a soda solonchak soil.</title>
        <authorList>
            <person name="Sorokin D.Y."/>
            <person name="Khijniak T.V."/>
            <person name="Zakharycheva A.P."/>
            <person name="Boueva O.V."/>
            <person name="Ariskina E.V."/>
            <person name="Hahnke R.L."/>
            <person name="Bunk B."/>
            <person name="Sproer C."/>
            <person name="Schumann P."/>
            <person name="Evtushenko L.I."/>
            <person name="Kublanov I.V."/>
        </authorList>
    </citation>
    <scope>NUCLEOTIDE SEQUENCE</scope>
    <source>
        <strain evidence="7">DSM 106290</strain>
    </source>
</reference>
<dbReference type="PANTHER" id="PTHR45875:SF1">
    <property type="entry name" value="METHYLTRANSFERASE N6AMT1"/>
    <property type="match status" value="1"/>
</dbReference>
<dbReference type="InterPro" id="IPR056684">
    <property type="entry name" value="DUF7782"/>
</dbReference>
<dbReference type="InterPro" id="IPR029063">
    <property type="entry name" value="SAM-dependent_MTases_sf"/>
</dbReference>
<feature type="domain" description="DUF7782" evidence="6">
    <location>
        <begin position="381"/>
        <end position="481"/>
    </location>
</feature>
<evidence type="ECO:0000256" key="1">
    <source>
        <dbReference type="ARBA" id="ARBA00022603"/>
    </source>
</evidence>
<proteinExistence type="predicted"/>
<dbReference type="Proteomes" id="UP000662939">
    <property type="component" value="Chromosome"/>
</dbReference>
<protein>
    <submittedName>
        <fullName evidence="7">Class I SAM-dependent methyltransferase</fullName>
    </submittedName>
</protein>
<feature type="domain" description="Methyltransferase small" evidence="4">
    <location>
        <begin position="147"/>
        <end position="265"/>
    </location>
</feature>
<dbReference type="InterPro" id="IPR007848">
    <property type="entry name" value="Small_mtfrase_dom"/>
</dbReference>
<keyword evidence="3" id="KW-0949">S-adenosyl-L-methionine</keyword>
<dbReference type="RefSeq" id="WP_213172256.1">
    <property type="nucleotide sequence ID" value="NZ_CP070496.1"/>
</dbReference>
<dbReference type="GO" id="GO:0035657">
    <property type="term" value="C:eRF1 methyltransferase complex"/>
    <property type="evidence" value="ECO:0007669"/>
    <property type="project" value="TreeGrafter"/>
</dbReference>
<evidence type="ECO:0000259" key="5">
    <source>
        <dbReference type="Pfam" id="PF23186"/>
    </source>
</evidence>
<evidence type="ECO:0000313" key="8">
    <source>
        <dbReference type="Proteomes" id="UP000662939"/>
    </source>
</evidence>
<keyword evidence="2" id="KW-0808">Transferase</keyword>
<dbReference type="InterPro" id="IPR052190">
    <property type="entry name" value="Euk-Arch_PrmC-MTase"/>
</dbReference>
<dbReference type="KEGG" id="nav:JQS30_04890"/>
<dbReference type="Pfam" id="PF05175">
    <property type="entry name" value="MTS"/>
    <property type="match status" value="1"/>
</dbReference>
<keyword evidence="1 7" id="KW-0489">Methyltransferase</keyword>
<dbReference type="GO" id="GO:0008276">
    <property type="term" value="F:protein methyltransferase activity"/>
    <property type="evidence" value="ECO:0007669"/>
    <property type="project" value="TreeGrafter"/>
</dbReference>
<evidence type="ECO:0000256" key="2">
    <source>
        <dbReference type="ARBA" id="ARBA00022679"/>
    </source>
</evidence>
<feature type="domain" description="DUF7059" evidence="5">
    <location>
        <begin position="33"/>
        <end position="99"/>
    </location>
</feature>
<dbReference type="Gene3D" id="3.40.50.150">
    <property type="entry name" value="Vaccinia Virus protein VP39"/>
    <property type="match status" value="1"/>
</dbReference>
<evidence type="ECO:0000259" key="6">
    <source>
        <dbReference type="Pfam" id="PF25004"/>
    </source>
</evidence>
<dbReference type="CDD" id="cd02440">
    <property type="entry name" value="AdoMet_MTases"/>
    <property type="match status" value="1"/>
</dbReference>
<dbReference type="PANTHER" id="PTHR45875">
    <property type="entry name" value="METHYLTRANSFERASE N6AMT1"/>
    <property type="match status" value="1"/>
</dbReference>
<sequence>MLNTDEINQLREAWRLSGYDRYGQISAYGGRALTAASRRDYRELLDLVENDALGVWTTLFTMGLQVPRHEAQAALHPLPLAVALRSGLLVEGSEDVVRAGWGLQFDPANRAVFSDQLPQMSGVRRTDHVLGLGGATKLLGDITLRREVPTALEIGTGCGVHALSLPSHVGRVTATDLNPRALDFARINAGVNEIELELLQGDMFEPVSERQFDLITANPPFVIATPGQGWTYRDAGREGDSLGAELAAAARSKLRPGGVMQFLANWLEIKGERSEDRVAAWFPSEGVRVWAVEREQLDPLDYVRNWQRDSGDQADPHETAQWLNWFSERKVEGIGFGFVTVEAIEGPSDIVCDGVSHTVAYPWSDRIEERLVQRRVLSTMDPETFLEAKLSLADSVSLNQEADQGPDGWEVKRQWLKSLQGLRYADEIDQLMVTLLASCNGQVPLRLQIELLAQTFDGEPGVVYAGLYPEIRRLIDRGYVLVDS</sequence>
<dbReference type="Pfam" id="PF23186">
    <property type="entry name" value="DUF7059"/>
    <property type="match status" value="1"/>
</dbReference>
<keyword evidence="8" id="KW-1185">Reference proteome</keyword>
<accession>A0A895XMA3</accession>
<evidence type="ECO:0000313" key="7">
    <source>
        <dbReference type="EMBL" id="QSB06247.1"/>
    </source>
</evidence>
<organism evidence="7 8">
    <name type="scientific">Natronoglycomyces albus</name>
    <dbReference type="NCBI Taxonomy" id="2811108"/>
    <lineage>
        <taxon>Bacteria</taxon>
        <taxon>Bacillati</taxon>
        <taxon>Actinomycetota</taxon>
        <taxon>Actinomycetes</taxon>
        <taxon>Glycomycetales</taxon>
        <taxon>Glycomycetaceae</taxon>
        <taxon>Natronoglycomyces</taxon>
    </lineage>
</organism>
<gene>
    <name evidence="7" type="ORF">JQS30_04890</name>
</gene>
<dbReference type="GO" id="GO:0032259">
    <property type="term" value="P:methylation"/>
    <property type="evidence" value="ECO:0007669"/>
    <property type="project" value="UniProtKB-KW"/>
</dbReference>
<dbReference type="InterPro" id="IPR055487">
    <property type="entry name" value="DUF7059"/>
</dbReference>
<evidence type="ECO:0000256" key="3">
    <source>
        <dbReference type="ARBA" id="ARBA00022691"/>
    </source>
</evidence>
<dbReference type="SUPFAM" id="SSF53335">
    <property type="entry name" value="S-adenosyl-L-methionine-dependent methyltransferases"/>
    <property type="match status" value="1"/>
</dbReference>
<dbReference type="GO" id="GO:0008757">
    <property type="term" value="F:S-adenosylmethionine-dependent methyltransferase activity"/>
    <property type="evidence" value="ECO:0007669"/>
    <property type="project" value="TreeGrafter"/>
</dbReference>
<evidence type="ECO:0000259" key="4">
    <source>
        <dbReference type="Pfam" id="PF05175"/>
    </source>
</evidence>